<keyword evidence="10" id="KW-1185">Reference proteome</keyword>
<feature type="region of interest" description="Disordered" evidence="6">
    <location>
        <begin position="270"/>
        <end position="299"/>
    </location>
</feature>
<proteinExistence type="inferred from homology"/>
<evidence type="ECO:0000256" key="4">
    <source>
        <dbReference type="ARBA" id="ARBA00023172"/>
    </source>
</evidence>
<dbReference type="InterPro" id="IPR002104">
    <property type="entry name" value="Integrase_catalytic"/>
</dbReference>
<dbReference type="InterPro" id="IPR044068">
    <property type="entry name" value="CB"/>
</dbReference>
<comment type="similarity">
    <text evidence="1">Belongs to the 'phage' integrase family.</text>
</comment>
<evidence type="ECO:0000313" key="10">
    <source>
        <dbReference type="Proteomes" id="UP001147700"/>
    </source>
</evidence>
<dbReference type="EMBL" id="JAPCID010000003">
    <property type="protein sequence ID" value="MDA0136418.1"/>
    <property type="molecule type" value="Genomic_DNA"/>
</dbReference>
<evidence type="ECO:0000313" key="9">
    <source>
        <dbReference type="EMBL" id="MDA0136418.1"/>
    </source>
</evidence>
<comment type="caution">
    <text evidence="9">The sequence shown here is derived from an EMBL/GenBank/DDBJ whole genome shotgun (WGS) entry which is preliminary data.</text>
</comment>
<keyword evidence="2" id="KW-0229">DNA integration</keyword>
<dbReference type="PROSITE" id="PS51898">
    <property type="entry name" value="TYR_RECOMBINASE"/>
    <property type="match status" value="1"/>
</dbReference>
<name>A0ABT4RD16_9ACTN</name>
<dbReference type="Pfam" id="PF14659">
    <property type="entry name" value="Phage_int_SAM_3"/>
    <property type="match status" value="1"/>
</dbReference>
<dbReference type="InterPro" id="IPR050090">
    <property type="entry name" value="Tyrosine_recombinase_XerCD"/>
</dbReference>
<dbReference type="Gene3D" id="1.10.443.10">
    <property type="entry name" value="Intergrase catalytic core"/>
    <property type="match status" value="1"/>
</dbReference>
<evidence type="ECO:0000256" key="1">
    <source>
        <dbReference type="ARBA" id="ARBA00008857"/>
    </source>
</evidence>
<accession>A0ABT4RD16</accession>
<organism evidence="9 10">
    <name type="scientific">Solirubrobacter deserti</name>
    <dbReference type="NCBI Taxonomy" id="2282478"/>
    <lineage>
        <taxon>Bacteria</taxon>
        <taxon>Bacillati</taxon>
        <taxon>Actinomycetota</taxon>
        <taxon>Thermoleophilia</taxon>
        <taxon>Solirubrobacterales</taxon>
        <taxon>Solirubrobacteraceae</taxon>
        <taxon>Solirubrobacter</taxon>
    </lineage>
</organism>
<dbReference type="PANTHER" id="PTHR30349:SF64">
    <property type="entry name" value="PROPHAGE INTEGRASE INTD-RELATED"/>
    <property type="match status" value="1"/>
</dbReference>
<dbReference type="Pfam" id="PF00589">
    <property type="entry name" value="Phage_integrase"/>
    <property type="match status" value="1"/>
</dbReference>
<dbReference type="InterPro" id="IPR013762">
    <property type="entry name" value="Integrase-like_cat_sf"/>
</dbReference>
<feature type="compositionally biased region" description="Basic residues" evidence="6">
    <location>
        <begin position="275"/>
        <end position="284"/>
    </location>
</feature>
<dbReference type="Gene3D" id="1.10.150.130">
    <property type="match status" value="1"/>
</dbReference>
<dbReference type="PANTHER" id="PTHR30349">
    <property type="entry name" value="PHAGE INTEGRASE-RELATED"/>
    <property type="match status" value="1"/>
</dbReference>
<evidence type="ECO:0000256" key="2">
    <source>
        <dbReference type="ARBA" id="ARBA00022908"/>
    </source>
</evidence>
<dbReference type="InterPro" id="IPR004107">
    <property type="entry name" value="Integrase_SAM-like_N"/>
</dbReference>
<dbReference type="InterPro" id="IPR011010">
    <property type="entry name" value="DNA_brk_join_enz"/>
</dbReference>
<gene>
    <name evidence="9" type="ORF">OJ962_02840</name>
</gene>
<evidence type="ECO:0000256" key="5">
    <source>
        <dbReference type="PROSITE-ProRule" id="PRU01248"/>
    </source>
</evidence>
<dbReference type="SUPFAM" id="SSF56349">
    <property type="entry name" value="DNA breaking-rejoining enzymes"/>
    <property type="match status" value="1"/>
</dbReference>
<sequence length="383" mass="42876">MSLHRVKREDGSVVWRVRWRDGGRGSAERSRTFTRKSDAQHFEDELRRRRRLGELGLLIASKETLDEYVTGTWAPTHLPTLAPATAKVYGSLYDKHISPFLGHLKLIEITPEAISHWQAERLSDGAGRVSILKALSVLGSILQRAVESERLARNPARLVRKVRRPPKGEVRPLAPKTVEAMRAASTHRDATLISVLAYAGLRPQEALALRWRDIGERTTVINASKTGQRRNVRLLEPLREDLDAWRKAQPNVREDGLVFPGEDGERWAPDAYKSWARKKPRGRRKPGEKQRSGSPGPFARAAIKAGVPEATPYTLRHSFCSLLLHEGRSVVYVARQLGHDAALTLGTYGHVIDELDEAPRIGAEEAIRAARVSRVRDEAKSDA</sequence>
<protein>
    <submittedName>
        <fullName evidence="9">Site-specific integrase</fullName>
    </submittedName>
</protein>
<keyword evidence="3 5" id="KW-0238">DNA-binding</keyword>
<evidence type="ECO:0000259" key="7">
    <source>
        <dbReference type="PROSITE" id="PS51898"/>
    </source>
</evidence>
<evidence type="ECO:0000259" key="8">
    <source>
        <dbReference type="PROSITE" id="PS51900"/>
    </source>
</evidence>
<reference evidence="9" key="1">
    <citation type="submission" date="2022-10" db="EMBL/GenBank/DDBJ databases">
        <title>The WGS of Solirubrobacter sp. CPCC 204708.</title>
        <authorList>
            <person name="Jiang Z."/>
        </authorList>
    </citation>
    <scope>NUCLEOTIDE SEQUENCE</scope>
    <source>
        <strain evidence="9">CPCC 204708</strain>
    </source>
</reference>
<evidence type="ECO:0000256" key="6">
    <source>
        <dbReference type="SAM" id="MobiDB-lite"/>
    </source>
</evidence>
<dbReference type="Proteomes" id="UP001147700">
    <property type="component" value="Unassembled WGS sequence"/>
</dbReference>
<feature type="domain" description="Core-binding (CB)" evidence="8">
    <location>
        <begin position="59"/>
        <end position="146"/>
    </location>
</feature>
<evidence type="ECO:0000256" key="3">
    <source>
        <dbReference type="ARBA" id="ARBA00023125"/>
    </source>
</evidence>
<keyword evidence="4" id="KW-0233">DNA recombination</keyword>
<dbReference type="InterPro" id="IPR010998">
    <property type="entry name" value="Integrase_recombinase_N"/>
</dbReference>
<dbReference type="PROSITE" id="PS51900">
    <property type="entry name" value="CB"/>
    <property type="match status" value="1"/>
</dbReference>
<feature type="domain" description="Tyr recombinase" evidence="7">
    <location>
        <begin position="168"/>
        <end position="361"/>
    </location>
</feature>
<dbReference type="RefSeq" id="WP_202955429.1">
    <property type="nucleotide sequence ID" value="NZ_JAPCID010000003.1"/>
</dbReference>